<accession>A0A1W1GZF3</accession>
<evidence type="ECO:0000313" key="3">
    <source>
        <dbReference type="Proteomes" id="UP000191133"/>
    </source>
</evidence>
<sequence length="142" mass="15714">MKPACAAFVLTLMLPACAHRVATTVEVEPRDELLCAIAGNPSQHDAEEVVLSATYITDNRHFEMLRNSHCGEGGYILVIGRHGSSDSVKRFYAEQKRICLKRDAPAVCNTTAVVEVSGRVRLQPEGLVVLDIEEVRSFRFNE</sequence>
<dbReference type="Proteomes" id="UP000191133">
    <property type="component" value="Unassembled WGS sequence"/>
</dbReference>
<dbReference type="EMBL" id="FWEU01000003">
    <property type="protein sequence ID" value="SLM24678.1"/>
    <property type="molecule type" value="Genomic_DNA"/>
</dbReference>
<dbReference type="AlphaFoldDB" id="A0A1W1GZF3"/>
<reference evidence="3" key="1">
    <citation type="submission" date="2016-10" db="EMBL/GenBank/DDBJ databases">
        <authorList>
            <person name="Varghese N."/>
            <person name="Submissions S."/>
        </authorList>
    </citation>
    <scope>NUCLEOTIDE SEQUENCE [LARGE SCALE GENOMIC DNA]</scope>
    <source>
        <strain evidence="3">92MFCol6.1</strain>
    </source>
</reference>
<feature type="chain" id="PRO_5012076975" description="Lipoprotein" evidence="1">
    <location>
        <begin position="19"/>
        <end position="142"/>
    </location>
</feature>
<gene>
    <name evidence="2" type="ORF">SAMN04488690_2403</name>
</gene>
<evidence type="ECO:0000256" key="1">
    <source>
        <dbReference type="SAM" id="SignalP"/>
    </source>
</evidence>
<organism evidence="2 3">
    <name type="scientific">Stenotrophomonas indicatrix</name>
    <dbReference type="NCBI Taxonomy" id="2045451"/>
    <lineage>
        <taxon>Bacteria</taxon>
        <taxon>Pseudomonadati</taxon>
        <taxon>Pseudomonadota</taxon>
        <taxon>Gammaproteobacteria</taxon>
        <taxon>Lysobacterales</taxon>
        <taxon>Lysobacteraceae</taxon>
        <taxon>Stenotrophomonas</taxon>
    </lineage>
</organism>
<feature type="signal peptide" evidence="1">
    <location>
        <begin position="1"/>
        <end position="18"/>
    </location>
</feature>
<keyword evidence="1" id="KW-0732">Signal</keyword>
<evidence type="ECO:0008006" key="4">
    <source>
        <dbReference type="Google" id="ProtNLM"/>
    </source>
</evidence>
<protein>
    <recommendedName>
        <fullName evidence="4">Lipoprotein</fullName>
    </recommendedName>
</protein>
<proteinExistence type="predicted"/>
<evidence type="ECO:0000313" key="2">
    <source>
        <dbReference type="EMBL" id="SLM24678.1"/>
    </source>
</evidence>
<name>A0A1W1GZF3_9GAMM</name>